<dbReference type="Pfam" id="PF13180">
    <property type="entry name" value="PDZ_2"/>
    <property type="match status" value="1"/>
</dbReference>
<reference evidence="6 7" key="1">
    <citation type="submission" date="2020-10" db="EMBL/GenBank/DDBJ databases">
        <title>Blautia liquoris sp.nov., isolated from the mud in a fermentation cellar used for the production of Chinese strong-flavoured liquor.</title>
        <authorList>
            <person name="Lu L."/>
        </authorList>
    </citation>
    <scope>NUCLEOTIDE SEQUENCE [LARGE SCALE GENOMIC DNA]</scope>
    <source>
        <strain evidence="6 7">LZLJ-3</strain>
    </source>
</reference>
<dbReference type="InterPro" id="IPR051201">
    <property type="entry name" value="Chloro_Bact_Ser_Proteases"/>
</dbReference>
<gene>
    <name evidence="6" type="ORF">INP51_03925</name>
</gene>
<evidence type="ECO:0000256" key="2">
    <source>
        <dbReference type="ARBA" id="ARBA00022801"/>
    </source>
</evidence>
<evidence type="ECO:0000256" key="1">
    <source>
        <dbReference type="ARBA" id="ARBA00022670"/>
    </source>
</evidence>
<evidence type="ECO:0000256" key="3">
    <source>
        <dbReference type="SAM" id="MobiDB-lite"/>
    </source>
</evidence>
<name>A0A7M2RKL0_9FIRM</name>
<dbReference type="Proteomes" id="UP000593601">
    <property type="component" value="Chromosome"/>
</dbReference>
<dbReference type="InterPro" id="IPR009003">
    <property type="entry name" value="Peptidase_S1_PA"/>
</dbReference>
<keyword evidence="7" id="KW-1185">Reference proteome</keyword>
<evidence type="ECO:0000256" key="4">
    <source>
        <dbReference type="SAM" id="Phobius"/>
    </source>
</evidence>
<evidence type="ECO:0000259" key="5">
    <source>
        <dbReference type="PROSITE" id="PS50106"/>
    </source>
</evidence>
<keyword evidence="4" id="KW-1133">Transmembrane helix</keyword>
<dbReference type="InterPro" id="IPR001940">
    <property type="entry name" value="Peptidase_S1C"/>
</dbReference>
<dbReference type="PANTHER" id="PTHR43343">
    <property type="entry name" value="PEPTIDASE S12"/>
    <property type="match status" value="1"/>
</dbReference>
<feature type="compositionally biased region" description="Low complexity" evidence="3">
    <location>
        <begin position="521"/>
        <end position="531"/>
    </location>
</feature>
<keyword evidence="4" id="KW-0812">Transmembrane</keyword>
<feature type="region of interest" description="Disordered" evidence="3">
    <location>
        <begin position="513"/>
        <end position="537"/>
    </location>
</feature>
<dbReference type="PANTHER" id="PTHR43343:SF3">
    <property type="entry name" value="PROTEASE DO-LIKE 8, CHLOROPLASTIC"/>
    <property type="match status" value="1"/>
</dbReference>
<protein>
    <submittedName>
        <fullName evidence="6">Trypsin-like peptidase domain-containing protein</fullName>
    </submittedName>
</protein>
<dbReference type="Gene3D" id="2.30.42.10">
    <property type="match status" value="1"/>
</dbReference>
<sequence length="537" mass="57199">MSDEYNNSEKDNLNQDNLNQENLNQENTNGNTDTNDTDSTYSWVNPKISGSAGKSETANDDMAKYASEDVGGAASDNNQREYYHINKPKQPEHNEKSPDKKSKKAKKAEHMTSNGNRKPNTGKRWATNISMALVFGLVAGSVMYGVNYVGGRINGTDSQQTIQNTAVATEKSDGVTTTSSTTKQGTFTVAEVANSAMPSMVAISTETVENIQSFFGTYSQTVPASGSGVIVGKNDKELLIATNNHVVKGAQKVSVAFIDDNAVEAQIKGTDTDNDLAVVAVKLSDVPEETKSEIKVASLGNSDELQIGESVVAIGNALGYGQSVTNGIVSAKERTVQAQDDAGNPEESQGLIQTNAAINPGNSGGALLNMKGELIGINEAKYSDTSVEGMGFAIPLSKAEPILKDLMNMQTRDKVDENNASYLGITGTDVSADANQAYGVPVGVVVQDVEENGPADKAGIKSKDVIVGFDDRKITSMADLLSALEYYGKGEKVEVKIKRMGEGDYKEQKVTVTLGAKSDQKQTTQNPQTQQVNPFGR</sequence>
<dbReference type="SUPFAM" id="SSF50156">
    <property type="entry name" value="PDZ domain-like"/>
    <property type="match status" value="1"/>
</dbReference>
<proteinExistence type="predicted"/>
<keyword evidence="1" id="KW-0645">Protease</keyword>
<dbReference type="PROSITE" id="PS50106">
    <property type="entry name" value="PDZ"/>
    <property type="match status" value="1"/>
</dbReference>
<dbReference type="AlphaFoldDB" id="A0A7M2RKL0"/>
<dbReference type="SMART" id="SM00228">
    <property type="entry name" value="PDZ"/>
    <property type="match status" value="1"/>
</dbReference>
<accession>A0A7M2RKL0</accession>
<evidence type="ECO:0000313" key="6">
    <source>
        <dbReference type="EMBL" id="QOV20107.1"/>
    </source>
</evidence>
<feature type="compositionally biased region" description="Basic and acidic residues" evidence="3">
    <location>
        <begin position="78"/>
        <end position="100"/>
    </location>
</feature>
<dbReference type="InterPro" id="IPR001478">
    <property type="entry name" value="PDZ"/>
</dbReference>
<dbReference type="GO" id="GO:0004252">
    <property type="term" value="F:serine-type endopeptidase activity"/>
    <property type="evidence" value="ECO:0007669"/>
    <property type="project" value="InterPro"/>
</dbReference>
<dbReference type="Pfam" id="PF13365">
    <property type="entry name" value="Trypsin_2"/>
    <property type="match status" value="1"/>
</dbReference>
<organism evidence="6 7">
    <name type="scientific">Blautia liquoris</name>
    <dbReference type="NCBI Taxonomy" id="2779518"/>
    <lineage>
        <taxon>Bacteria</taxon>
        <taxon>Bacillati</taxon>
        <taxon>Bacillota</taxon>
        <taxon>Clostridia</taxon>
        <taxon>Lachnospirales</taxon>
        <taxon>Lachnospiraceae</taxon>
        <taxon>Blautia</taxon>
    </lineage>
</organism>
<feature type="domain" description="PDZ" evidence="5">
    <location>
        <begin position="406"/>
        <end position="501"/>
    </location>
</feature>
<dbReference type="InterPro" id="IPR036034">
    <property type="entry name" value="PDZ_sf"/>
</dbReference>
<feature type="region of interest" description="Disordered" evidence="3">
    <location>
        <begin position="1"/>
        <end position="123"/>
    </location>
</feature>
<dbReference type="RefSeq" id="WP_193736427.1">
    <property type="nucleotide sequence ID" value="NZ_CP063304.1"/>
</dbReference>
<dbReference type="PRINTS" id="PR00834">
    <property type="entry name" value="PROTEASES2C"/>
</dbReference>
<feature type="compositionally biased region" description="Low complexity" evidence="3">
    <location>
        <begin position="14"/>
        <end position="38"/>
    </location>
</feature>
<dbReference type="KEGG" id="bliq:INP51_03925"/>
<feature type="transmembrane region" description="Helical" evidence="4">
    <location>
        <begin position="125"/>
        <end position="146"/>
    </location>
</feature>
<keyword evidence="2" id="KW-0378">Hydrolase</keyword>
<keyword evidence="4" id="KW-0472">Membrane</keyword>
<dbReference type="EMBL" id="CP063304">
    <property type="protein sequence ID" value="QOV20107.1"/>
    <property type="molecule type" value="Genomic_DNA"/>
</dbReference>
<dbReference type="SUPFAM" id="SSF50494">
    <property type="entry name" value="Trypsin-like serine proteases"/>
    <property type="match status" value="1"/>
</dbReference>
<dbReference type="GO" id="GO:0006508">
    <property type="term" value="P:proteolysis"/>
    <property type="evidence" value="ECO:0007669"/>
    <property type="project" value="UniProtKB-KW"/>
</dbReference>
<dbReference type="Gene3D" id="2.40.10.120">
    <property type="match status" value="1"/>
</dbReference>
<evidence type="ECO:0000313" key="7">
    <source>
        <dbReference type="Proteomes" id="UP000593601"/>
    </source>
</evidence>